<proteinExistence type="predicted"/>
<feature type="region of interest" description="Disordered" evidence="1">
    <location>
        <begin position="112"/>
        <end position="142"/>
    </location>
</feature>
<dbReference type="EMBL" id="OZ034817">
    <property type="protein sequence ID" value="CAL1384247.1"/>
    <property type="molecule type" value="Genomic_DNA"/>
</dbReference>
<gene>
    <name evidence="2" type="ORF">LTRI10_LOCUS25467</name>
</gene>
<evidence type="ECO:0000256" key="1">
    <source>
        <dbReference type="SAM" id="MobiDB-lite"/>
    </source>
</evidence>
<sequence>MDLMILAGLRGRRADGEADKACEGRGNEARLSVNRQNFAWLPEEAARSLRLPEKEGEEDGDEMGRRKGSLNWMSLRSPSTIDLMMQIGEERRYEQRWSEVATLLHSPSSKILAAASRRKKGEMEKSTTTTPGEKRKKEGCWS</sequence>
<dbReference type="Proteomes" id="UP001497516">
    <property type="component" value="Chromosome 4"/>
</dbReference>
<evidence type="ECO:0000313" key="3">
    <source>
        <dbReference type="Proteomes" id="UP001497516"/>
    </source>
</evidence>
<dbReference type="AlphaFoldDB" id="A0AAV2EES6"/>
<keyword evidence="3" id="KW-1185">Reference proteome</keyword>
<name>A0AAV2EES6_9ROSI</name>
<reference evidence="2 3" key="1">
    <citation type="submission" date="2024-04" db="EMBL/GenBank/DDBJ databases">
        <authorList>
            <person name="Fracassetti M."/>
        </authorList>
    </citation>
    <scope>NUCLEOTIDE SEQUENCE [LARGE SCALE GENOMIC DNA]</scope>
</reference>
<feature type="compositionally biased region" description="Basic and acidic residues" evidence="1">
    <location>
        <begin position="132"/>
        <end position="142"/>
    </location>
</feature>
<feature type="region of interest" description="Disordered" evidence="1">
    <location>
        <begin position="49"/>
        <end position="71"/>
    </location>
</feature>
<accession>A0AAV2EES6</accession>
<evidence type="ECO:0000313" key="2">
    <source>
        <dbReference type="EMBL" id="CAL1384247.1"/>
    </source>
</evidence>
<protein>
    <submittedName>
        <fullName evidence="2">Uncharacterized protein</fullName>
    </submittedName>
</protein>
<organism evidence="2 3">
    <name type="scientific">Linum trigynum</name>
    <dbReference type="NCBI Taxonomy" id="586398"/>
    <lineage>
        <taxon>Eukaryota</taxon>
        <taxon>Viridiplantae</taxon>
        <taxon>Streptophyta</taxon>
        <taxon>Embryophyta</taxon>
        <taxon>Tracheophyta</taxon>
        <taxon>Spermatophyta</taxon>
        <taxon>Magnoliopsida</taxon>
        <taxon>eudicotyledons</taxon>
        <taxon>Gunneridae</taxon>
        <taxon>Pentapetalae</taxon>
        <taxon>rosids</taxon>
        <taxon>fabids</taxon>
        <taxon>Malpighiales</taxon>
        <taxon>Linaceae</taxon>
        <taxon>Linum</taxon>
    </lineage>
</organism>